<evidence type="ECO:0008006" key="4">
    <source>
        <dbReference type="Google" id="ProtNLM"/>
    </source>
</evidence>
<dbReference type="InterPro" id="IPR005055">
    <property type="entry name" value="A10/PebIII"/>
</dbReference>
<evidence type="ECO:0000313" key="3">
    <source>
        <dbReference type="Proteomes" id="UP001162162"/>
    </source>
</evidence>
<gene>
    <name evidence="2" type="ORF">NQ318_003937</name>
</gene>
<comment type="caution">
    <text evidence="2">The sequence shown here is derived from an EMBL/GenBank/DDBJ whole genome shotgun (WGS) entry which is preliminary data.</text>
</comment>
<evidence type="ECO:0000256" key="1">
    <source>
        <dbReference type="SAM" id="SignalP"/>
    </source>
</evidence>
<dbReference type="PANTHER" id="PTHR11257:SF12">
    <property type="entry name" value="EJACULATORY BULB-SPECIFIC PROTEIN 3-RELATED"/>
    <property type="match status" value="1"/>
</dbReference>
<dbReference type="InterPro" id="IPR036682">
    <property type="entry name" value="OS_D_A10/PebIII_sf"/>
</dbReference>
<dbReference type="Pfam" id="PF03392">
    <property type="entry name" value="OS-D"/>
    <property type="match status" value="2"/>
</dbReference>
<name>A0AAV8Z7E8_9CUCU</name>
<keyword evidence="1" id="KW-0732">Signal</keyword>
<organism evidence="2 3">
    <name type="scientific">Aromia moschata</name>
    <dbReference type="NCBI Taxonomy" id="1265417"/>
    <lineage>
        <taxon>Eukaryota</taxon>
        <taxon>Metazoa</taxon>
        <taxon>Ecdysozoa</taxon>
        <taxon>Arthropoda</taxon>
        <taxon>Hexapoda</taxon>
        <taxon>Insecta</taxon>
        <taxon>Pterygota</taxon>
        <taxon>Neoptera</taxon>
        <taxon>Endopterygota</taxon>
        <taxon>Coleoptera</taxon>
        <taxon>Polyphaga</taxon>
        <taxon>Cucujiformia</taxon>
        <taxon>Chrysomeloidea</taxon>
        <taxon>Cerambycidae</taxon>
        <taxon>Cerambycinae</taxon>
        <taxon>Callichromatini</taxon>
        <taxon>Aromia</taxon>
    </lineage>
</organism>
<feature type="signal peptide" evidence="1">
    <location>
        <begin position="1"/>
        <end position="17"/>
    </location>
</feature>
<accession>A0AAV8Z7E8</accession>
<dbReference type="Gene3D" id="1.10.2080.10">
    <property type="entry name" value="Insect odorant-binding protein A10/Ejaculatory bulb-specific protein 3"/>
    <property type="match status" value="2"/>
</dbReference>
<evidence type="ECO:0000313" key="2">
    <source>
        <dbReference type="EMBL" id="KAJ8960213.1"/>
    </source>
</evidence>
<protein>
    <recommendedName>
        <fullName evidence="4">Chemosensory protein</fullName>
    </recommendedName>
</protein>
<dbReference type="PANTHER" id="PTHR11257">
    <property type="entry name" value="CHEMOSENSORY PROTEIN-RELATED"/>
    <property type="match status" value="1"/>
</dbReference>
<keyword evidence="3" id="KW-1185">Reference proteome</keyword>
<feature type="chain" id="PRO_5043698424" description="Chemosensory protein" evidence="1">
    <location>
        <begin position="18"/>
        <end position="182"/>
    </location>
</feature>
<dbReference type="AlphaFoldDB" id="A0AAV8Z7E8"/>
<dbReference type="EMBL" id="JAPWTK010000009">
    <property type="protein sequence ID" value="KAJ8960213.1"/>
    <property type="molecule type" value="Genomic_DNA"/>
</dbReference>
<proteinExistence type="predicted"/>
<dbReference type="SUPFAM" id="SSF100910">
    <property type="entry name" value="Chemosensory protein Csp2"/>
    <property type="match status" value="2"/>
</dbReference>
<dbReference type="Proteomes" id="UP001162162">
    <property type="component" value="Unassembled WGS sequence"/>
</dbReference>
<sequence length="182" mass="20739">MKAALIVLLTFVLCVFAQDKYTTKYDNIDLDSIIGNDRLFKNYIDCLLDKGKCTSDAAELKKHIPDALESECEKCSEKQRNGIRKVIKHLAENKKRLVERTDQQVRSRSIPLTVSEYKGAMQFVVLFAVMFASVLCQNTYTSKYDSIDLDTVLTNDRLLKNYVDCLLDRGNLPESILGPFDL</sequence>
<reference evidence="2" key="1">
    <citation type="journal article" date="2023" name="Insect Mol. Biol.">
        <title>Genome sequencing provides insights into the evolution of gene families encoding plant cell wall-degrading enzymes in longhorned beetles.</title>
        <authorList>
            <person name="Shin N.R."/>
            <person name="Okamura Y."/>
            <person name="Kirsch R."/>
            <person name="Pauchet Y."/>
        </authorList>
    </citation>
    <scope>NUCLEOTIDE SEQUENCE</scope>
    <source>
        <strain evidence="2">AMC_N1</strain>
    </source>
</reference>